<keyword evidence="2" id="KW-1185">Reference proteome</keyword>
<evidence type="ECO:0000256" key="1">
    <source>
        <dbReference type="SAM" id="MobiDB-lite"/>
    </source>
</evidence>
<reference evidence="3" key="1">
    <citation type="submission" date="2025-08" db="UniProtKB">
        <authorList>
            <consortium name="RefSeq"/>
        </authorList>
    </citation>
    <scope>IDENTIFICATION</scope>
    <source>
        <tissue evidence="3">Gonads</tissue>
    </source>
</reference>
<sequence>MHDDSWWQRFGQFRCRIRESEPRRGSDDDKSNSVNWKMESPKQGPSLINLRYKTPVEDVPPPYIDDYVLPRRSSARSYHGNFPLKPLLDTMKRTGIGFSKLLEKHRMEFQTDFGSLLQRNVYSSTG</sequence>
<dbReference type="RefSeq" id="XP_013408052.1">
    <property type="nucleotide sequence ID" value="XM_013552598.1"/>
</dbReference>
<evidence type="ECO:0000313" key="2">
    <source>
        <dbReference type="Proteomes" id="UP000085678"/>
    </source>
</evidence>
<dbReference type="Proteomes" id="UP000085678">
    <property type="component" value="Unplaced"/>
</dbReference>
<organism evidence="2 3">
    <name type="scientific">Lingula anatina</name>
    <name type="common">Brachiopod</name>
    <name type="synonym">Lingula unguis</name>
    <dbReference type="NCBI Taxonomy" id="7574"/>
    <lineage>
        <taxon>Eukaryota</taxon>
        <taxon>Metazoa</taxon>
        <taxon>Spiralia</taxon>
        <taxon>Lophotrochozoa</taxon>
        <taxon>Brachiopoda</taxon>
        <taxon>Linguliformea</taxon>
        <taxon>Lingulata</taxon>
        <taxon>Lingulida</taxon>
        <taxon>Linguloidea</taxon>
        <taxon>Lingulidae</taxon>
        <taxon>Lingula</taxon>
    </lineage>
</organism>
<feature type="compositionally biased region" description="Basic and acidic residues" evidence="1">
    <location>
        <begin position="18"/>
        <end position="31"/>
    </location>
</feature>
<accession>A0A1S3JCC6</accession>
<feature type="region of interest" description="Disordered" evidence="1">
    <location>
        <begin position="18"/>
        <end position="45"/>
    </location>
</feature>
<gene>
    <name evidence="3" type="primary">LOC106172022</name>
</gene>
<protein>
    <submittedName>
        <fullName evidence="3">Uncharacterized protein LOC106172022</fullName>
    </submittedName>
</protein>
<dbReference type="InParanoid" id="A0A1S3JCC6"/>
<name>A0A1S3JCC6_LINAN</name>
<dbReference type="AlphaFoldDB" id="A0A1S3JCC6"/>
<evidence type="ECO:0000313" key="3">
    <source>
        <dbReference type="RefSeq" id="XP_013408052.1"/>
    </source>
</evidence>
<dbReference type="KEGG" id="lak:106172022"/>
<dbReference type="GeneID" id="106172022"/>
<proteinExistence type="predicted"/>